<comment type="caution">
    <text evidence="5">The sequence shown here is derived from an EMBL/GenBank/DDBJ whole genome shotgun (WGS) entry which is preliminary data.</text>
</comment>
<keyword evidence="3" id="KW-0862">Zinc</keyword>
<evidence type="ECO:0000256" key="3">
    <source>
        <dbReference type="ARBA" id="ARBA00022833"/>
    </source>
</evidence>
<reference evidence="5" key="1">
    <citation type="submission" date="2022-04" db="EMBL/GenBank/DDBJ databases">
        <title>Carnegiea gigantea Genome sequencing and assembly v2.</title>
        <authorList>
            <person name="Copetti D."/>
            <person name="Sanderson M.J."/>
            <person name="Burquez A."/>
            <person name="Wojciechowski M.F."/>
        </authorList>
    </citation>
    <scope>NUCLEOTIDE SEQUENCE</scope>
    <source>
        <strain evidence="5">SGP5-SGP5p</strain>
        <tissue evidence="5">Aerial part</tissue>
    </source>
</reference>
<evidence type="ECO:0000313" key="5">
    <source>
        <dbReference type="EMBL" id="KAJ8450854.1"/>
    </source>
</evidence>
<proteinExistence type="predicted"/>
<protein>
    <recommendedName>
        <fullName evidence="4">Phorbol-ester/DAG-type domain-containing protein</fullName>
    </recommendedName>
</protein>
<sequence>MKYNEISHFSHPQHKLKFEYADVPFKCDGCKEIGMGSSYKCNICEYDLHMHCAIPSPSLYHPFYPKCSFMFMSRPPGIMPRYCNACERGVTGFLYHCKSCGFDLHPCCAQLPTVLDAGEINMCLYRKMSGCCQRCGKKGRSWSYRSSDKKYNLHVACVKDMLIENWHDLYYAQNNSSYYNNKAVSASTNGAAKISNVPGLKGALFQTHPHVHKYNKSSSSSSSSKGKVQKCCEIAGMGFQFVVSAVLGDPTSLIAGVVGSLISQTSRKKGNFLSCKPSVMVVHSDGRLQEFNQPIRASHILSQQPNSFLCSSESMYVDSIVPQIPEDEELELGQIYFVLPISESQKVLTLQDLCRLAIKASLTLGFTTSNDNTMKRTTSSYNVNVAKLVSQALTSCRILGGFDAIGAIYPHARRGQAARRIEF</sequence>
<dbReference type="InterPro" id="IPR002219">
    <property type="entry name" value="PKC_DAG/PE"/>
</dbReference>
<keyword evidence="6" id="KW-1185">Reference proteome</keyword>
<dbReference type="Gene3D" id="3.30.60.20">
    <property type="match status" value="1"/>
</dbReference>
<dbReference type="Pfam" id="PF03107">
    <property type="entry name" value="C1_2"/>
    <property type="match status" value="2"/>
</dbReference>
<dbReference type="Pfam" id="PF14009">
    <property type="entry name" value="PADRE"/>
    <property type="match status" value="1"/>
</dbReference>
<evidence type="ECO:0000256" key="2">
    <source>
        <dbReference type="ARBA" id="ARBA00022737"/>
    </source>
</evidence>
<dbReference type="Proteomes" id="UP001153076">
    <property type="component" value="Unassembled WGS sequence"/>
</dbReference>
<dbReference type="InterPro" id="IPR025322">
    <property type="entry name" value="PADRE_dom"/>
</dbReference>
<dbReference type="EMBL" id="JAKOGI010000012">
    <property type="protein sequence ID" value="KAJ8450854.1"/>
    <property type="molecule type" value="Genomic_DNA"/>
</dbReference>
<dbReference type="SUPFAM" id="SSF57889">
    <property type="entry name" value="Cysteine-rich domain"/>
    <property type="match status" value="1"/>
</dbReference>
<organism evidence="5 6">
    <name type="scientific">Carnegiea gigantea</name>
    <dbReference type="NCBI Taxonomy" id="171969"/>
    <lineage>
        <taxon>Eukaryota</taxon>
        <taxon>Viridiplantae</taxon>
        <taxon>Streptophyta</taxon>
        <taxon>Embryophyta</taxon>
        <taxon>Tracheophyta</taxon>
        <taxon>Spermatophyta</taxon>
        <taxon>Magnoliopsida</taxon>
        <taxon>eudicotyledons</taxon>
        <taxon>Gunneridae</taxon>
        <taxon>Pentapetalae</taxon>
        <taxon>Caryophyllales</taxon>
        <taxon>Cactineae</taxon>
        <taxon>Cactaceae</taxon>
        <taxon>Cactoideae</taxon>
        <taxon>Echinocereeae</taxon>
        <taxon>Carnegiea</taxon>
    </lineage>
</organism>
<dbReference type="PROSITE" id="PS50081">
    <property type="entry name" value="ZF_DAG_PE_2"/>
    <property type="match status" value="1"/>
</dbReference>
<dbReference type="OrthoDB" id="1852188at2759"/>
<evidence type="ECO:0000259" key="4">
    <source>
        <dbReference type="PROSITE" id="PS50081"/>
    </source>
</evidence>
<feature type="domain" description="Phorbol-ester/DAG-type" evidence="4">
    <location>
        <begin position="13"/>
        <end position="67"/>
    </location>
</feature>
<dbReference type="AlphaFoldDB" id="A0A9Q1QQX0"/>
<dbReference type="GO" id="GO:0046872">
    <property type="term" value="F:metal ion binding"/>
    <property type="evidence" value="ECO:0007669"/>
    <property type="project" value="UniProtKB-KW"/>
</dbReference>
<evidence type="ECO:0000313" key="6">
    <source>
        <dbReference type="Proteomes" id="UP001153076"/>
    </source>
</evidence>
<accession>A0A9Q1QQX0</accession>
<keyword evidence="2" id="KW-0677">Repeat</keyword>
<name>A0A9Q1QQX0_9CARY</name>
<gene>
    <name evidence="5" type="ORF">Cgig2_032479</name>
</gene>
<dbReference type="PANTHER" id="PTHR46477:SF3">
    <property type="entry name" value="CYSTEINE_HISTIDINE-RICH C1 DOMAIN FAMILY PROTEIN"/>
    <property type="match status" value="1"/>
</dbReference>
<dbReference type="PANTHER" id="PTHR46477">
    <property type="entry name" value="CYSTEINE/HISTIDINE-RICH C1 DOMAIN FAMILY PROTEIN"/>
    <property type="match status" value="1"/>
</dbReference>
<dbReference type="InterPro" id="IPR004146">
    <property type="entry name" value="DC1"/>
</dbReference>
<dbReference type="InterPro" id="IPR046349">
    <property type="entry name" value="C1-like_sf"/>
</dbReference>
<evidence type="ECO:0000256" key="1">
    <source>
        <dbReference type="ARBA" id="ARBA00022723"/>
    </source>
</evidence>
<keyword evidence="1" id="KW-0479">Metal-binding</keyword>